<dbReference type="GO" id="GO:0016887">
    <property type="term" value="F:ATP hydrolysis activity"/>
    <property type="evidence" value="ECO:0007669"/>
    <property type="project" value="InterPro"/>
</dbReference>
<dbReference type="RefSeq" id="WP_131155592.1">
    <property type="nucleotide sequence ID" value="NZ_CP036402.1"/>
</dbReference>
<keyword evidence="5" id="KW-1185">Reference proteome</keyword>
<dbReference type="SUPFAM" id="SSF52540">
    <property type="entry name" value="P-loop containing nucleoside triphosphate hydrolases"/>
    <property type="match status" value="1"/>
</dbReference>
<dbReference type="OrthoDB" id="9789994at2"/>
<keyword evidence="1" id="KW-0547">Nucleotide-binding</keyword>
<accession>A0A411YHA3</accession>
<evidence type="ECO:0000259" key="3">
    <source>
        <dbReference type="PROSITE" id="PS50893"/>
    </source>
</evidence>
<evidence type="ECO:0000313" key="5">
    <source>
        <dbReference type="Proteomes" id="UP000291469"/>
    </source>
</evidence>
<dbReference type="Gene3D" id="3.40.50.300">
    <property type="entry name" value="P-loop containing nucleotide triphosphate hydrolases"/>
    <property type="match status" value="1"/>
</dbReference>
<evidence type="ECO:0000313" key="4">
    <source>
        <dbReference type="EMBL" id="QBI20597.1"/>
    </source>
</evidence>
<proteinExistence type="predicted"/>
<dbReference type="InterPro" id="IPR003593">
    <property type="entry name" value="AAA+_ATPase"/>
</dbReference>
<feature type="domain" description="ABC transporter" evidence="3">
    <location>
        <begin position="4"/>
        <end position="246"/>
    </location>
</feature>
<dbReference type="PANTHER" id="PTHR43158:SF2">
    <property type="entry name" value="SKFA PEPTIDE EXPORT ATP-BINDING PROTEIN SKFE"/>
    <property type="match status" value="1"/>
</dbReference>
<name>A0A411YHA3_9ACTN</name>
<protein>
    <submittedName>
        <fullName evidence="4">ATP-binding cassette domain-containing protein</fullName>
    </submittedName>
</protein>
<evidence type="ECO:0000256" key="2">
    <source>
        <dbReference type="ARBA" id="ARBA00022840"/>
    </source>
</evidence>
<dbReference type="AlphaFoldDB" id="A0A411YHA3"/>
<organism evidence="4 5">
    <name type="scientific">Egibacter rhizosphaerae</name>
    <dbReference type="NCBI Taxonomy" id="1670831"/>
    <lineage>
        <taxon>Bacteria</taxon>
        <taxon>Bacillati</taxon>
        <taxon>Actinomycetota</taxon>
        <taxon>Nitriliruptoria</taxon>
        <taxon>Egibacterales</taxon>
        <taxon>Egibacteraceae</taxon>
        <taxon>Egibacter</taxon>
    </lineage>
</organism>
<reference evidence="4 5" key="1">
    <citation type="submission" date="2019-01" db="EMBL/GenBank/DDBJ databases">
        <title>Egibacter rhizosphaerae EGI 80759T.</title>
        <authorList>
            <person name="Chen D.-D."/>
            <person name="Tian Y."/>
            <person name="Jiao J.-Y."/>
            <person name="Zhang X.-T."/>
            <person name="Zhang Y.-G."/>
            <person name="Zhang Y."/>
            <person name="Xiao M."/>
            <person name="Shu W.-S."/>
            <person name="Li W.-J."/>
        </authorList>
    </citation>
    <scope>NUCLEOTIDE SEQUENCE [LARGE SCALE GENOMIC DNA]</scope>
    <source>
        <strain evidence="4 5">EGI 80759</strain>
    </source>
</reference>
<dbReference type="InterPro" id="IPR003439">
    <property type="entry name" value="ABC_transporter-like_ATP-bd"/>
</dbReference>
<dbReference type="PROSITE" id="PS50893">
    <property type="entry name" value="ABC_TRANSPORTER_2"/>
    <property type="match status" value="1"/>
</dbReference>
<dbReference type="PANTHER" id="PTHR43158">
    <property type="entry name" value="SKFA PEPTIDE EXPORT ATP-BINDING PROTEIN SKFE"/>
    <property type="match status" value="1"/>
</dbReference>
<sequence>MSVLRLRGVGLRRDGRVLVGGVDWEVEEGQRWALLGPNGAGKTSLLEVASTYELPSDGVADVLGARVGRVDLRELRRRVGVAGPTLTRRLRPESTVLEAVLTGPRATLTAWGQSFDEAEVAAARGLLTDLGLGGLAERRVGTLSDGERQRTQLARVLRAGETAASPELVLLDEPAAGLDVGGRELLLDRLERLVAPRALVLVSHHLEELPPSVTHALILRDGGVHACGPVDEVLTGLVLSDAFGVPLEVRREQGRWHARRAD</sequence>
<gene>
    <name evidence="4" type="ORF">ER308_14205</name>
</gene>
<dbReference type="Pfam" id="PF00005">
    <property type="entry name" value="ABC_tran"/>
    <property type="match status" value="1"/>
</dbReference>
<dbReference type="InterPro" id="IPR027417">
    <property type="entry name" value="P-loop_NTPase"/>
</dbReference>
<keyword evidence="2 4" id="KW-0067">ATP-binding</keyword>
<dbReference type="Proteomes" id="UP000291469">
    <property type="component" value="Chromosome"/>
</dbReference>
<dbReference type="GO" id="GO:0005524">
    <property type="term" value="F:ATP binding"/>
    <property type="evidence" value="ECO:0007669"/>
    <property type="project" value="UniProtKB-KW"/>
</dbReference>
<dbReference type="EMBL" id="CP036402">
    <property type="protein sequence ID" value="QBI20597.1"/>
    <property type="molecule type" value="Genomic_DNA"/>
</dbReference>
<dbReference type="SMART" id="SM00382">
    <property type="entry name" value="AAA"/>
    <property type="match status" value="1"/>
</dbReference>
<evidence type="ECO:0000256" key="1">
    <source>
        <dbReference type="ARBA" id="ARBA00022741"/>
    </source>
</evidence>
<dbReference type="KEGG" id="erz:ER308_14205"/>